<proteinExistence type="predicted"/>
<dbReference type="RefSeq" id="WP_194137520.1">
    <property type="nucleotide sequence ID" value="NZ_JADFFK010000028.1"/>
</dbReference>
<name>A0ABR9X9G6_9RHOB</name>
<keyword evidence="1" id="KW-0175">Coiled coil</keyword>
<protein>
    <submittedName>
        <fullName evidence="2">DUF1800 domain-containing protein</fullName>
    </submittedName>
</protein>
<evidence type="ECO:0000313" key="2">
    <source>
        <dbReference type="EMBL" id="MBE9640249.1"/>
    </source>
</evidence>
<gene>
    <name evidence="2" type="ORF">IQ782_25690</name>
</gene>
<comment type="caution">
    <text evidence="2">The sequence shown here is derived from an EMBL/GenBank/DDBJ whole genome shotgun (WGS) entry which is preliminary data.</text>
</comment>
<evidence type="ECO:0000313" key="3">
    <source>
        <dbReference type="Proteomes" id="UP000607796"/>
    </source>
</evidence>
<dbReference type="Pfam" id="PF08811">
    <property type="entry name" value="DUF1800"/>
    <property type="match status" value="1"/>
</dbReference>
<accession>A0ABR9X9G6</accession>
<sequence>MSYDPLLAEIRFGCGLSPAHAPPGSSQEMLERLAGPDQAGELWPIDGPEVLMERQQTFGELQRRRREAKGNLQEIKSLTEDLKALRKTNRETQQLWLGRNLQRRIGTRDGFRERLAFFWGDHFTAMGRTAGLRGGTSPYIEGAIRPHLAGHFADMLKAVTTAPLMLHYLDQATALGPSSAAAARKKKAGAGLNENLARELMELHTIGTGGPYGQADVVQLARLLTGLSFTPKKGFVFRPDYAEPGPETVLGTRYGGEKPAQVDDVLELLDDLASHPATAQHLSWKLAVHFVSDTPDPKLVEAMAARYRETGGQLLAVYEAMLTHPAAWQGPGNVKPPVDFIGSSLRALAVAELPVDRAKRMERFFVRPLRMMGQAWEAPDGPNGWPEEDASWITPLALSARLQWAITAPGQLTGALPDPRQFLTAALGERAPESLRFAASAAEGRREGIALILSSPSFQRM</sequence>
<dbReference type="EMBL" id="JADFFK010000028">
    <property type="protein sequence ID" value="MBE9640249.1"/>
    <property type="molecule type" value="Genomic_DNA"/>
</dbReference>
<evidence type="ECO:0000256" key="1">
    <source>
        <dbReference type="SAM" id="Coils"/>
    </source>
</evidence>
<reference evidence="2 3" key="1">
    <citation type="journal article" date="2021" name="Int. J. Syst. Evol. Microbiol.">
        <title>Salipiger mangrovisoli sp. nov., isolated from mangrove soil and the proposal for the reclassification of Paraphaeobacter pallidus as Salipiger pallidus comb. nov.</title>
        <authorList>
            <person name="Du J."/>
            <person name="Liu Y."/>
            <person name="Pei T."/>
            <person name="Deng M.R."/>
            <person name="Zhu H."/>
        </authorList>
    </citation>
    <scope>NUCLEOTIDE SEQUENCE [LARGE SCALE GENOMIC DNA]</scope>
    <source>
        <strain evidence="2 3">6D45A</strain>
    </source>
</reference>
<organism evidence="2 3">
    <name type="scientific">Salipiger mangrovisoli</name>
    <dbReference type="NCBI Taxonomy" id="2865933"/>
    <lineage>
        <taxon>Bacteria</taxon>
        <taxon>Pseudomonadati</taxon>
        <taxon>Pseudomonadota</taxon>
        <taxon>Alphaproteobacteria</taxon>
        <taxon>Rhodobacterales</taxon>
        <taxon>Roseobacteraceae</taxon>
        <taxon>Salipiger</taxon>
    </lineage>
</organism>
<keyword evidence="3" id="KW-1185">Reference proteome</keyword>
<dbReference type="InterPro" id="IPR014917">
    <property type="entry name" value="DUF1800"/>
</dbReference>
<feature type="coiled-coil region" evidence="1">
    <location>
        <begin position="58"/>
        <end position="95"/>
    </location>
</feature>
<dbReference type="Proteomes" id="UP000607796">
    <property type="component" value="Unassembled WGS sequence"/>
</dbReference>